<dbReference type="HOGENOM" id="CLU_2501410_0_0_1"/>
<reference evidence="1 3" key="1">
    <citation type="journal article" date="2011" name="Nature">
        <title>The Medicago genome provides insight into the evolution of rhizobial symbioses.</title>
        <authorList>
            <person name="Young N.D."/>
            <person name="Debelle F."/>
            <person name="Oldroyd G.E."/>
            <person name="Geurts R."/>
            <person name="Cannon S.B."/>
            <person name="Udvardi M.K."/>
            <person name="Benedito V.A."/>
            <person name="Mayer K.F."/>
            <person name="Gouzy J."/>
            <person name="Schoof H."/>
            <person name="Van de Peer Y."/>
            <person name="Proost S."/>
            <person name="Cook D.R."/>
            <person name="Meyers B.C."/>
            <person name="Spannagl M."/>
            <person name="Cheung F."/>
            <person name="De Mita S."/>
            <person name="Krishnakumar V."/>
            <person name="Gundlach H."/>
            <person name="Zhou S."/>
            <person name="Mudge J."/>
            <person name="Bharti A.K."/>
            <person name="Murray J.D."/>
            <person name="Naoumkina M.A."/>
            <person name="Rosen B."/>
            <person name="Silverstein K.A."/>
            <person name="Tang H."/>
            <person name="Rombauts S."/>
            <person name="Zhao P.X."/>
            <person name="Zhou P."/>
            <person name="Barbe V."/>
            <person name="Bardou P."/>
            <person name="Bechner M."/>
            <person name="Bellec A."/>
            <person name="Berger A."/>
            <person name="Berges H."/>
            <person name="Bidwell S."/>
            <person name="Bisseling T."/>
            <person name="Choisne N."/>
            <person name="Couloux A."/>
            <person name="Denny R."/>
            <person name="Deshpande S."/>
            <person name="Dai X."/>
            <person name="Doyle J.J."/>
            <person name="Dudez A.M."/>
            <person name="Farmer A.D."/>
            <person name="Fouteau S."/>
            <person name="Franken C."/>
            <person name="Gibelin C."/>
            <person name="Gish J."/>
            <person name="Goldstein S."/>
            <person name="Gonzalez A.J."/>
            <person name="Green P.J."/>
            <person name="Hallab A."/>
            <person name="Hartog M."/>
            <person name="Hua A."/>
            <person name="Humphray S.J."/>
            <person name="Jeong D.H."/>
            <person name="Jing Y."/>
            <person name="Jocker A."/>
            <person name="Kenton S.M."/>
            <person name="Kim D.J."/>
            <person name="Klee K."/>
            <person name="Lai H."/>
            <person name="Lang C."/>
            <person name="Lin S."/>
            <person name="Macmil S.L."/>
            <person name="Magdelenat G."/>
            <person name="Matthews L."/>
            <person name="McCorrison J."/>
            <person name="Monaghan E.L."/>
            <person name="Mun J.H."/>
            <person name="Najar F.Z."/>
            <person name="Nicholson C."/>
            <person name="Noirot C."/>
            <person name="O'Bleness M."/>
            <person name="Paule C.R."/>
            <person name="Poulain J."/>
            <person name="Prion F."/>
            <person name="Qin B."/>
            <person name="Qu C."/>
            <person name="Retzel E.F."/>
            <person name="Riddle C."/>
            <person name="Sallet E."/>
            <person name="Samain S."/>
            <person name="Samson N."/>
            <person name="Sanders I."/>
            <person name="Saurat O."/>
            <person name="Scarpelli C."/>
            <person name="Schiex T."/>
            <person name="Segurens B."/>
            <person name="Severin A.J."/>
            <person name="Sherrier D.J."/>
            <person name="Shi R."/>
            <person name="Sims S."/>
            <person name="Singer S.R."/>
            <person name="Sinharoy S."/>
            <person name="Sterck L."/>
            <person name="Viollet A."/>
            <person name="Wang B.B."/>
            <person name="Wang K."/>
            <person name="Wang M."/>
            <person name="Wang X."/>
            <person name="Warfsmann J."/>
            <person name="Weissenbach J."/>
            <person name="White D.D."/>
            <person name="White J.D."/>
            <person name="Wiley G.B."/>
            <person name="Wincker P."/>
            <person name="Xing Y."/>
            <person name="Yang L."/>
            <person name="Yao Z."/>
            <person name="Ying F."/>
            <person name="Zhai J."/>
            <person name="Zhou L."/>
            <person name="Zuber A."/>
            <person name="Denarie J."/>
            <person name="Dixon R.A."/>
            <person name="May G.D."/>
            <person name="Schwartz D.C."/>
            <person name="Rogers J."/>
            <person name="Quetier F."/>
            <person name="Town C.D."/>
            <person name="Roe B.A."/>
        </authorList>
    </citation>
    <scope>NUCLEOTIDE SEQUENCE [LARGE SCALE GENOMIC DNA]</scope>
    <source>
        <strain evidence="1">A17</strain>
        <strain evidence="2 3">cv. Jemalong A17</strain>
    </source>
</reference>
<dbReference type="EnsemblPlants" id="KEH16105">
    <property type="protein sequence ID" value="KEH16105"/>
    <property type="gene ID" value="MTR_0328s0010"/>
</dbReference>
<dbReference type="EMBL" id="KL403053">
    <property type="protein sequence ID" value="KEH16105.1"/>
    <property type="molecule type" value="Genomic_DNA"/>
</dbReference>
<sequence length="86" mass="10012">MRYFKIPPCRIFYTEKSEIDQSRVTSVSEALGQKLGYDKCSARNCGLAKLLTWGRHFCLRFFVFLLRMSSKLLSFAPRFNPSNIHS</sequence>
<gene>
    <name evidence="1" type="ORF">MTR_0328s0010</name>
</gene>
<evidence type="ECO:0000313" key="1">
    <source>
        <dbReference type="EMBL" id="KEH16105.1"/>
    </source>
</evidence>
<evidence type="ECO:0000313" key="2">
    <source>
        <dbReference type="EnsemblPlants" id="KEH16105"/>
    </source>
</evidence>
<protein>
    <submittedName>
        <fullName evidence="1 2">Uncharacterized protein</fullName>
    </submittedName>
</protein>
<dbReference type="Proteomes" id="UP000002051">
    <property type="component" value="Unassembled WGS sequence"/>
</dbReference>
<name>A0A072TRA2_MEDTR</name>
<organism evidence="1 3">
    <name type="scientific">Medicago truncatula</name>
    <name type="common">Barrel medic</name>
    <name type="synonym">Medicago tribuloides</name>
    <dbReference type="NCBI Taxonomy" id="3880"/>
    <lineage>
        <taxon>Eukaryota</taxon>
        <taxon>Viridiplantae</taxon>
        <taxon>Streptophyta</taxon>
        <taxon>Embryophyta</taxon>
        <taxon>Tracheophyta</taxon>
        <taxon>Spermatophyta</taxon>
        <taxon>Magnoliopsida</taxon>
        <taxon>eudicotyledons</taxon>
        <taxon>Gunneridae</taxon>
        <taxon>Pentapetalae</taxon>
        <taxon>rosids</taxon>
        <taxon>fabids</taxon>
        <taxon>Fabales</taxon>
        <taxon>Fabaceae</taxon>
        <taxon>Papilionoideae</taxon>
        <taxon>50 kb inversion clade</taxon>
        <taxon>NPAAA clade</taxon>
        <taxon>Hologalegina</taxon>
        <taxon>IRL clade</taxon>
        <taxon>Trifolieae</taxon>
        <taxon>Medicago</taxon>
    </lineage>
</organism>
<accession>A0A072TRA2</accession>
<proteinExistence type="predicted"/>
<reference evidence="2" key="3">
    <citation type="submission" date="2015-06" db="UniProtKB">
        <authorList>
            <consortium name="EnsemblPlants"/>
        </authorList>
    </citation>
    <scope>IDENTIFICATION</scope>
    <source>
        <strain evidence="2">cv. Jemalong A17</strain>
    </source>
</reference>
<evidence type="ECO:0000313" key="3">
    <source>
        <dbReference type="Proteomes" id="UP000002051"/>
    </source>
</evidence>
<keyword evidence="3" id="KW-1185">Reference proteome</keyword>
<reference evidence="1 3" key="2">
    <citation type="journal article" date="2014" name="BMC Genomics">
        <title>An improved genome release (version Mt4.0) for the model legume Medicago truncatula.</title>
        <authorList>
            <person name="Tang H."/>
            <person name="Krishnakumar V."/>
            <person name="Bidwell S."/>
            <person name="Rosen B."/>
            <person name="Chan A."/>
            <person name="Zhou S."/>
            <person name="Gentzbittel L."/>
            <person name="Childs K.L."/>
            <person name="Yandell M."/>
            <person name="Gundlach H."/>
            <person name="Mayer K.F."/>
            <person name="Schwartz D.C."/>
            <person name="Town C.D."/>
        </authorList>
    </citation>
    <scope>GENOME REANNOTATION</scope>
    <source>
        <strain evidence="1">A17</strain>
        <strain evidence="2 3">cv. Jemalong A17</strain>
    </source>
</reference>
<dbReference type="AlphaFoldDB" id="A0A072TRA2"/>